<dbReference type="AlphaFoldDB" id="A0A2T9X826"/>
<dbReference type="EMBL" id="QEFD01000122">
    <property type="protein sequence ID" value="PVU76185.1"/>
    <property type="molecule type" value="Genomic_DNA"/>
</dbReference>
<comment type="caution">
    <text evidence="1">The sequence shown here is derived from an EMBL/GenBank/DDBJ whole genome shotgun (WGS) entry which is preliminary data.</text>
</comment>
<dbReference type="Proteomes" id="UP000245638">
    <property type="component" value="Unassembled WGS sequence"/>
</dbReference>
<proteinExistence type="predicted"/>
<organism evidence="1 2">
    <name type="scientific">Acidianus hospitalis</name>
    <dbReference type="NCBI Taxonomy" id="563177"/>
    <lineage>
        <taxon>Archaea</taxon>
        <taxon>Thermoproteota</taxon>
        <taxon>Thermoprotei</taxon>
        <taxon>Sulfolobales</taxon>
        <taxon>Sulfolobaceae</taxon>
        <taxon>Acidianus</taxon>
    </lineage>
</organism>
<sequence length="344" mass="37850">MDKKERWELAWTIFVIVLFAIVIAGTLPEDFVVGGVPSVERCLVGVPTSKIIDVHITSYQYLFKVNESGGGIISDELGSPYYYNLIIGHPGEYLNITMRSADVTSNFYFADYSDRVVTDQIVPGLVAYDVLPVPNITGAYAFLGGEYNGPWFSYQTGLLLSLPYSGYFTPGNITAYEKQTSVAQSVALKGDPYNPPIVGPSTSFYLVGNQYGLFNDTVPGPTLITCAHKTVTVKMYMPTPDDDRNYLYNYSVNGTAYPVTSVYVGIYAIWWNGTITLVKQVPISYGTTMCFTFNATAPAYLYGIITPVYYNYNPCGLSTKIGDLIGVQKGYIMGAWGVILVECD</sequence>
<evidence type="ECO:0000313" key="1">
    <source>
        <dbReference type="EMBL" id="PVU76185.1"/>
    </source>
</evidence>
<name>A0A2T9X826_9CREN</name>
<evidence type="ECO:0000313" key="2">
    <source>
        <dbReference type="Proteomes" id="UP000245638"/>
    </source>
</evidence>
<reference evidence="1 2" key="1">
    <citation type="journal article" date="2015" name="Appl. Environ. Microbiol.">
        <title>Nanoarchaeota, Their Sulfolobales Host, and Nanoarchaeota Virus Distribution across Yellowstone National Park Hot Springs.</title>
        <authorList>
            <person name="Munson-McGee J.H."/>
            <person name="Field E.K."/>
            <person name="Bateson M."/>
            <person name="Rooney C."/>
            <person name="Stepanauskas R."/>
            <person name="Young M.J."/>
        </authorList>
    </citation>
    <scope>NUCLEOTIDE SEQUENCE [LARGE SCALE GENOMIC DNA]</scope>
    <source>
        <strain evidence="1">SCGC AC-742_N10</strain>
    </source>
</reference>
<dbReference type="SUPFAM" id="SSF49503">
    <property type="entry name" value="Cupredoxins"/>
    <property type="match status" value="1"/>
</dbReference>
<dbReference type="InterPro" id="IPR008972">
    <property type="entry name" value="Cupredoxin"/>
</dbReference>
<protein>
    <submittedName>
        <fullName evidence="1">Oxidase</fullName>
    </submittedName>
</protein>
<accession>A0A2T9X826</accession>
<gene>
    <name evidence="1" type="ORF">DDW13_03920</name>
</gene>